<dbReference type="PANTHER" id="PTHR24373">
    <property type="entry name" value="SLIT RELATED LEUCINE-RICH REPEAT NEURONAL PROTEIN"/>
    <property type="match status" value="1"/>
</dbReference>
<keyword evidence="1" id="KW-0433">Leucine-rich repeat</keyword>
<reference evidence="5" key="1">
    <citation type="submission" date="2014-03" db="EMBL/GenBank/DDBJ databases">
        <title>The sialotranscriptome of Amblyomma triste, Amblyomma parvum and Amblyomma cajennense ticks, uncovered by 454-based RNA-seq.</title>
        <authorList>
            <person name="Garcia G.R."/>
            <person name="Gardinassi L.G."/>
            <person name="Ribeiro J.M."/>
            <person name="Anatriello E."/>
            <person name="Ferreira B.R."/>
            <person name="Moreira H.N."/>
            <person name="Mafra C."/>
            <person name="Olegario M.M."/>
            <person name="Szabo P.J."/>
            <person name="Miranda-Santos I.K."/>
            <person name="Maruyama S.R."/>
        </authorList>
    </citation>
    <scope>NUCLEOTIDE SEQUENCE</scope>
    <source>
        <strain evidence="5">Mato Grasso do Sul</strain>
        <tissue evidence="5">Salivary glands</tissue>
    </source>
</reference>
<dbReference type="Pfam" id="PF13855">
    <property type="entry name" value="LRR_8"/>
    <property type="match status" value="2"/>
</dbReference>
<dbReference type="AlphaFoldDB" id="A0A023GGU0"/>
<dbReference type="Gene3D" id="3.80.10.10">
    <property type="entry name" value="Ribonuclease Inhibitor"/>
    <property type="match status" value="1"/>
</dbReference>
<protein>
    <submittedName>
        <fullName evidence="5">Putative membrane glycoprotein lig-1</fullName>
    </submittedName>
</protein>
<dbReference type="EMBL" id="GBBM01003478">
    <property type="protein sequence ID" value="JAC31940.1"/>
    <property type="molecule type" value="mRNA"/>
</dbReference>
<dbReference type="InterPro" id="IPR050328">
    <property type="entry name" value="Dev_Immune_Receptor"/>
</dbReference>
<evidence type="ECO:0000256" key="2">
    <source>
        <dbReference type="ARBA" id="ARBA00022729"/>
    </source>
</evidence>
<feature type="chain" id="PRO_5001521985" evidence="4">
    <location>
        <begin position="22"/>
        <end position="313"/>
    </location>
</feature>
<dbReference type="SUPFAM" id="SSF52058">
    <property type="entry name" value="L domain-like"/>
    <property type="match status" value="1"/>
</dbReference>
<dbReference type="PANTHER" id="PTHR24373:SF370">
    <property type="entry name" value="FISH-LIPS, ISOFORM E"/>
    <property type="match status" value="1"/>
</dbReference>
<dbReference type="InterPro" id="IPR032675">
    <property type="entry name" value="LRR_dom_sf"/>
</dbReference>
<dbReference type="PROSITE" id="PS51450">
    <property type="entry name" value="LRR"/>
    <property type="match status" value="2"/>
</dbReference>
<dbReference type="GO" id="GO:0005615">
    <property type="term" value="C:extracellular space"/>
    <property type="evidence" value="ECO:0007669"/>
    <property type="project" value="TreeGrafter"/>
</dbReference>
<dbReference type="GO" id="GO:0031012">
    <property type="term" value="C:extracellular matrix"/>
    <property type="evidence" value="ECO:0007669"/>
    <property type="project" value="TreeGrafter"/>
</dbReference>
<accession>A0A023GGU0</accession>
<dbReference type="InterPro" id="IPR001611">
    <property type="entry name" value="Leu-rich_rpt"/>
</dbReference>
<evidence type="ECO:0000256" key="4">
    <source>
        <dbReference type="SAM" id="SignalP"/>
    </source>
</evidence>
<evidence type="ECO:0000256" key="1">
    <source>
        <dbReference type="ARBA" id="ARBA00022614"/>
    </source>
</evidence>
<name>A0A023GGU0_AMBTT</name>
<organism evidence="5">
    <name type="scientific">Amblyomma triste</name>
    <name type="common">Neotropical tick</name>
    <dbReference type="NCBI Taxonomy" id="251400"/>
    <lineage>
        <taxon>Eukaryota</taxon>
        <taxon>Metazoa</taxon>
        <taxon>Ecdysozoa</taxon>
        <taxon>Arthropoda</taxon>
        <taxon>Chelicerata</taxon>
        <taxon>Arachnida</taxon>
        <taxon>Acari</taxon>
        <taxon>Parasitiformes</taxon>
        <taxon>Ixodida</taxon>
        <taxon>Ixodoidea</taxon>
        <taxon>Ixodidae</taxon>
        <taxon>Amblyomminae</taxon>
        <taxon>Amblyomma</taxon>
    </lineage>
</organism>
<evidence type="ECO:0000256" key="3">
    <source>
        <dbReference type="ARBA" id="ARBA00022737"/>
    </source>
</evidence>
<keyword evidence="3" id="KW-0677">Repeat</keyword>
<dbReference type="SMART" id="SM00369">
    <property type="entry name" value="LRR_TYP"/>
    <property type="match status" value="8"/>
</dbReference>
<keyword evidence="2 4" id="KW-0732">Signal</keyword>
<sequence>MKTTALALLARALLLPLCASAQRPSFRCPPAESLGVCSCEGSSGMVQCDALDDADDVTRSLASKFEGPIPHLKLMNGAFTSLNAGFLANVSVERLYISNGLLEEVSPNAFSGSPGLGLMMLTNNRLREVPSEALKKLTRLLTLSLFGNRISKLNGSSLAKLGNLKFLVLSNNCIEYIEPGVFSPSLEHLGLARNNLTSLNGAIRNLGSLEWLFAGSNQIESLAGELDGLVSLKVLNLEDNKLTSLEGAFKDLRSLKTLSLPNNWIEYIGEAFAPFKAPFASEPFQEPLGHAGASGVREPHAASVVRLVWKLFD</sequence>
<proteinExistence type="evidence at transcript level"/>
<evidence type="ECO:0000313" key="5">
    <source>
        <dbReference type="EMBL" id="JAC31940.1"/>
    </source>
</evidence>
<dbReference type="InterPro" id="IPR003591">
    <property type="entry name" value="Leu-rich_rpt_typical-subtyp"/>
</dbReference>
<feature type="signal peptide" evidence="4">
    <location>
        <begin position="1"/>
        <end position="21"/>
    </location>
</feature>